<dbReference type="CDD" id="cd00448">
    <property type="entry name" value="YjgF_YER057c_UK114_family"/>
    <property type="match status" value="1"/>
</dbReference>
<reference evidence="1 2" key="1">
    <citation type="submission" date="2019-09" db="EMBL/GenBank/DDBJ databases">
        <authorList>
            <person name="Valk L.C."/>
        </authorList>
    </citation>
    <scope>NUCLEOTIDE SEQUENCE [LARGE SCALE GENOMIC DNA]</scope>
    <source>
        <strain evidence="1">GalUA</strain>
    </source>
</reference>
<dbReference type="AlphaFoldDB" id="A0A7V7UCL8"/>
<comment type="caution">
    <text evidence="1">The sequence shown here is derived from an EMBL/GenBank/DDBJ whole genome shotgun (WGS) entry which is preliminary data.</text>
</comment>
<name>A0A7V7UCL8_9FIRM</name>
<organism evidence="1 2">
    <name type="scientific">Candidatus Galacturonatibacter soehngenii</name>
    <dbReference type="NCBI Taxonomy" id="2307010"/>
    <lineage>
        <taxon>Bacteria</taxon>
        <taxon>Bacillati</taxon>
        <taxon>Bacillota</taxon>
        <taxon>Clostridia</taxon>
        <taxon>Lachnospirales</taxon>
        <taxon>Lachnospiraceae</taxon>
        <taxon>Candidatus Galacturonatibacter</taxon>
    </lineage>
</organism>
<protein>
    <submittedName>
        <fullName evidence="1">RidA family protein</fullName>
    </submittedName>
</protein>
<accession>A0A7V7UCL8</accession>
<dbReference type="Gene3D" id="3.30.1330.40">
    <property type="entry name" value="RutC-like"/>
    <property type="match status" value="1"/>
</dbReference>
<dbReference type="EMBL" id="WAGX01000004">
    <property type="protein sequence ID" value="KAB1439487.1"/>
    <property type="molecule type" value="Genomic_DNA"/>
</dbReference>
<dbReference type="Proteomes" id="UP000461768">
    <property type="component" value="Unassembled WGS sequence"/>
</dbReference>
<dbReference type="InterPro" id="IPR035959">
    <property type="entry name" value="RutC-like_sf"/>
</dbReference>
<reference evidence="1 2" key="2">
    <citation type="submission" date="2020-02" db="EMBL/GenBank/DDBJ databases">
        <title>Candidatus Galacturonibacter soehngenii shows hetero-acetogenic catabolism of galacturonic acid but lacks a canonical carbon monoxide dehydrogenase/acetyl-CoA synthase complex.</title>
        <authorList>
            <person name="Diender M."/>
            <person name="Stouten G.R."/>
            <person name="Petersen J.F."/>
            <person name="Nielsen P.H."/>
            <person name="Dueholm M.S."/>
            <person name="Pronk J.T."/>
            <person name="Van Loosdrecht M.C.M."/>
        </authorList>
    </citation>
    <scope>NUCLEOTIDE SEQUENCE [LARGE SCALE GENOMIC DNA]</scope>
    <source>
        <strain evidence="1">GalUA</strain>
    </source>
</reference>
<evidence type="ECO:0000313" key="2">
    <source>
        <dbReference type="Proteomes" id="UP000461768"/>
    </source>
</evidence>
<sequence>MKEIIRTEIDEMWAHSAVVEAGDYVYISYCMKNEGESIENQINGAFDVLSERLERIGLTLESVVQMDCLFRDINELLYLGDIIKERFHSKYPARKAYETRFIRDGIAFQVDAVAFKGR</sequence>
<proteinExistence type="predicted"/>
<dbReference type="SUPFAM" id="SSF55298">
    <property type="entry name" value="YjgF-like"/>
    <property type="match status" value="1"/>
</dbReference>
<dbReference type="Pfam" id="PF01042">
    <property type="entry name" value="Ribonuc_L-PSP"/>
    <property type="match status" value="1"/>
</dbReference>
<gene>
    <name evidence="1" type="ORF">F7O84_03585</name>
</gene>
<dbReference type="OrthoDB" id="9796680at2"/>
<dbReference type="RefSeq" id="WP_151142030.1">
    <property type="nucleotide sequence ID" value="NZ_WAGX01000004.1"/>
</dbReference>
<dbReference type="InterPro" id="IPR006175">
    <property type="entry name" value="YjgF/YER057c/UK114"/>
</dbReference>
<evidence type="ECO:0000313" key="1">
    <source>
        <dbReference type="EMBL" id="KAB1439487.1"/>
    </source>
</evidence>
<keyword evidence="2" id="KW-1185">Reference proteome</keyword>